<keyword evidence="2" id="KW-1185">Reference proteome</keyword>
<dbReference type="SUPFAM" id="SSF53182">
    <property type="entry name" value="Pyrrolidone carboxyl peptidase (pyroglutamate aminopeptidase)"/>
    <property type="match status" value="1"/>
</dbReference>
<dbReference type="InterPro" id="IPR036440">
    <property type="entry name" value="Peptidase_C15-like_sf"/>
</dbReference>
<sequence>MSVQAAAVGSWYTVWGGEKEFFRMYLGPVKPKIFIVDTVLHIGMLDWPGEAYRLERNAFKGEYELPDVDGKRPGEDDNTRGRAWKDVPEKLPTDLNIDSIFQRVSSELKSSAVEMRKNESFSYIFPLSTKAKTLNVELQSLLE</sequence>
<comment type="caution">
    <text evidence="1">The sequence shown here is derived from an EMBL/GenBank/DDBJ whole genome shotgun (WGS) entry which is preliminary data.</text>
</comment>
<dbReference type="AlphaFoldDB" id="A0A9P8RQ51"/>
<evidence type="ECO:0000313" key="2">
    <source>
        <dbReference type="Proteomes" id="UP000750711"/>
    </source>
</evidence>
<accession>A0A9P8RQ51</accession>
<reference evidence="1" key="1">
    <citation type="submission" date="2021-03" db="EMBL/GenBank/DDBJ databases">
        <title>Comparative genomics and phylogenomic investigation of the class Geoglossomycetes provide insights into ecological specialization and systematics.</title>
        <authorList>
            <person name="Melie T."/>
            <person name="Pirro S."/>
            <person name="Miller A.N."/>
            <person name="Quandt A."/>
        </authorList>
    </citation>
    <scope>NUCLEOTIDE SEQUENCE</scope>
    <source>
        <strain evidence="1">CAQ_001_2017</strain>
    </source>
</reference>
<proteinExistence type="predicted"/>
<name>A0A9P8RQ51_9PEZI</name>
<organism evidence="1 2">
    <name type="scientific">Trichoglossum hirsutum</name>
    <dbReference type="NCBI Taxonomy" id="265104"/>
    <lineage>
        <taxon>Eukaryota</taxon>
        <taxon>Fungi</taxon>
        <taxon>Dikarya</taxon>
        <taxon>Ascomycota</taxon>
        <taxon>Pezizomycotina</taxon>
        <taxon>Geoglossomycetes</taxon>
        <taxon>Geoglossales</taxon>
        <taxon>Geoglossaceae</taxon>
        <taxon>Trichoglossum</taxon>
    </lineage>
</organism>
<gene>
    <name evidence="1" type="ORF">GP486_003821</name>
</gene>
<dbReference type="EMBL" id="JAGHQM010000546">
    <property type="protein sequence ID" value="KAH0559664.1"/>
    <property type="molecule type" value="Genomic_DNA"/>
</dbReference>
<dbReference type="Proteomes" id="UP000750711">
    <property type="component" value="Unassembled WGS sequence"/>
</dbReference>
<evidence type="ECO:0000313" key="1">
    <source>
        <dbReference type="EMBL" id="KAH0559664.1"/>
    </source>
</evidence>
<protein>
    <submittedName>
        <fullName evidence="1">Uncharacterized protein</fullName>
    </submittedName>
</protein>
<dbReference type="Gene3D" id="3.40.630.20">
    <property type="entry name" value="Peptidase C15, pyroglutamyl peptidase I-like"/>
    <property type="match status" value="1"/>
</dbReference>